<protein>
    <submittedName>
        <fullName evidence="7">Cytochrome c</fullName>
    </submittedName>
</protein>
<feature type="chain" id="PRO_5011625338" evidence="5">
    <location>
        <begin position="42"/>
        <end position="147"/>
    </location>
</feature>
<dbReference type="PROSITE" id="PS51007">
    <property type="entry name" value="CYTC"/>
    <property type="match status" value="1"/>
</dbReference>
<dbReference type="SUPFAM" id="SSF46626">
    <property type="entry name" value="Cytochrome c"/>
    <property type="match status" value="1"/>
</dbReference>
<proteinExistence type="predicted"/>
<keyword evidence="5" id="KW-0732">Signal</keyword>
<keyword evidence="2 4" id="KW-0479">Metal-binding</keyword>
<evidence type="ECO:0000256" key="2">
    <source>
        <dbReference type="ARBA" id="ARBA00022723"/>
    </source>
</evidence>
<evidence type="ECO:0000256" key="5">
    <source>
        <dbReference type="SAM" id="SignalP"/>
    </source>
</evidence>
<dbReference type="Pfam" id="PF00034">
    <property type="entry name" value="Cytochrom_C"/>
    <property type="match status" value="1"/>
</dbReference>
<dbReference type="AlphaFoldDB" id="A0A1I7N602"/>
<evidence type="ECO:0000313" key="7">
    <source>
        <dbReference type="EMBL" id="SFV30085.1"/>
    </source>
</evidence>
<dbReference type="EMBL" id="FPCH01000001">
    <property type="protein sequence ID" value="SFV30085.1"/>
    <property type="molecule type" value="Genomic_DNA"/>
</dbReference>
<dbReference type="GO" id="GO:0009055">
    <property type="term" value="F:electron transfer activity"/>
    <property type="evidence" value="ECO:0007669"/>
    <property type="project" value="InterPro"/>
</dbReference>
<dbReference type="STRING" id="51670.SAMN04488557_1406"/>
<gene>
    <name evidence="7" type="ORF">SAMN04488557_1406</name>
</gene>
<dbReference type="InterPro" id="IPR036909">
    <property type="entry name" value="Cyt_c-like_dom_sf"/>
</dbReference>
<sequence length="147" mass="15789">MPMSDQTISRRVRPIKHYAPVAARLLAIAAAACAVTSLANAQSNEQEPVQEPGAIQAIQAKKPDPENGRAVARALCTNCHMIGDQPNSAVNADVPSFVAIANIHDQSAERISNWLLNAHGPMPNVHLTRKELGDVAAYIMSLRQPKP</sequence>
<dbReference type="GO" id="GO:0046872">
    <property type="term" value="F:metal ion binding"/>
    <property type="evidence" value="ECO:0007669"/>
    <property type="project" value="UniProtKB-KW"/>
</dbReference>
<evidence type="ECO:0000256" key="4">
    <source>
        <dbReference type="PROSITE-ProRule" id="PRU00433"/>
    </source>
</evidence>
<dbReference type="Gene3D" id="1.10.760.10">
    <property type="entry name" value="Cytochrome c-like domain"/>
    <property type="match status" value="1"/>
</dbReference>
<evidence type="ECO:0000259" key="6">
    <source>
        <dbReference type="PROSITE" id="PS51007"/>
    </source>
</evidence>
<evidence type="ECO:0000256" key="3">
    <source>
        <dbReference type="ARBA" id="ARBA00023004"/>
    </source>
</evidence>
<name>A0A1I7N602_9HYPH</name>
<evidence type="ECO:0000313" key="8">
    <source>
        <dbReference type="Proteomes" id="UP000199423"/>
    </source>
</evidence>
<dbReference type="Proteomes" id="UP000199423">
    <property type="component" value="Unassembled WGS sequence"/>
</dbReference>
<accession>A0A1I7N602</accession>
<feature type="domain" description="Cytochrome c" evidence="6">
    <location>
        <begin position="63"/>
        <end position="143"/>
    </location>
</feature>
<evidence type="ECO:0000256" key="1">
    <source>
        <dbReference type="ARBA" id="ARBA00022617"/>
    </source>
</evidence>
<keyword evidence="3 4" id="KW-0408">Iron</keyword>
<organism evidence="7 8">
    <name type="scientific">Hyphomicrobium facile</name>
    <dbReference type="NCBI Taxonomy" id="51670"/>
    <lineage>
        <taxon>Bacteria</taxon>
        <taxon>Pseudomonadati</taxon>
        <taxon>Pseudomonadota</taxon>
        <taxon>Alphaproteobacteria</taxon>
        <taxon>Hyphomicrobiales</taxon>
        <taxon>Hyphomicrobiaceae</taxon>
        <taxon>Hyphomicrobium</taxon>
    </lineage>
</organism>
<dbReference type="InterPro" id="IPR009056">
    <property type="entry name" value="Cyt_c-like_dom"/>
</dbReference>
<keyword evidence="1 4" id="KW-0349">Heme</keyword>
<dbReference type="GO" id="GO:0020037">
    <property type="term" value="F:heme binding"/>
    <property type="evidence" value="ECO:0007669"/>
    <property type="project" value="InterPro"/>
</dbReference>
<keyword evidence="8" id="KW-1185">Reference proteome</keyword>
<feature type="signal peptide" evidence="5">
    <location>
        <begin position="1"/>
        <end position="41"/>
    </location>
</feature>
<reference evidence="8" key="1">
    <citation type="submission" date="2016-10" db="EMBL/GenBank/DDBJ databases">
        <authorList>
            <person name="Varghese N."/>
            <person name="Submissions S."/>
        </authorList>
    </citation>
    <scope>NUCLEOTIDE SEQUENCE [LARGE SCALE GENOMIC DNA]</scope>
    <source>
        <strain evidence="8">DSM 1565</strain>
    </source>
</reference>